<reference evidence="1" key="2">
    <citation type="submission" date="2020-09" db="EMBL/GenBank/DDBJ databases">
        <authorList>
            <person name="Sun Q."/>
            <person name="Ohkuma M."/>
        </authorList>
    </citation>
    <scope>NUCLEOTIDE SEQUENCE</scope>
    <source>
        <strain evidence="1">JCM 19831</strain>
    </source>
</reference>
<evidence type="ECO:0000313" key="2">
    <source>
        <dbReference type="Proteomes" id="UP000642070"/>
    </source>
</evidence>
<dbReference type="Proteomes" id="UP000642070">
    <property type="component" value="Unassembled WGS sequence"/>
</dbReference>
<organism evidence="1 2">
    <name type="scientific">Dactylosporangium sucinum</name>
    <dbReference type="NCBI Taxonomy" id="1424081"/>
    <lineage>
        <taxon>Bacteria</taxon>
        <taxon>Bacillati</taxon>
        <taxon>Actinomycetota</taxon>
        <taxon>Actinomycetes</taxon>
        <taxon>Micromonosporales</taxon>
        <taxon>Micromonosporaceae</taxon>
        <taxon>Dactylosporangium</taxon>
    </lineage>
</organism>
<dbReference type="RefSeq" id="WP_190250017.1">
    <property type="nucleotide sequence ID" value="NZ_BMPI01000010.1"/>
</dbReference>
<reference evidence="1" key="1">
    <citation type="journal article" date="2014" name="Int. J. Syst. Evol. Microbiol.">
        <title>Complete genome sequence of Corynebacterium casei LMG S-19264T (=DSM 44701T), isolated from a smear-ripened cheese.</title>
        <authorList>
            <consortium name="US DOE Joint Genome Institute (JGI-PGF)"/>
            <person name="Walter F."/>
            <person name="Albersmeier A."/>
            <person name="Kalinowski J."/>
            <person name="Ruckert C."/>
        </authorList>
    </citation>
    <scope>NUCLEOTIDE SEQUENCE</scope>
    <source>
        <strain evidence="1">JCM 19831</strain>
    </source>
</reference>
<evidence type="ECO:0000313" key="1">
    <source>
        <dbReference type="EMBL" id="GGM23476.1"/>
    </source>
</evidence>
<protein>
    <submittedName>
        <fullName evidence="1">Uncharacterized protein</fullName>
    </submittedName>
</protein>
<comment type="caution">
    <text evidence="1">The sequence shown here is derived from an EMBL/GenBank/DDBJ whole genome shotgun (WGS) entry which is preliminary data.</text>
</comment>
<dbReference type="EMBL" id="BMPI01000010">
    <property type="protein sequence ID" value="GGM23476.1"/>
    <property type="molecule type" value="Genomic_DNA"/>
</dbReference>
<sequence length="46" mass="5367">MKLKKTEIRGRVAQQRTYEWCAPIGTRRDEALEMDRQPAAVSFIES</sequence>
<proteinExistence type="predicted"/>
<name>A0A917TI23_9ACTN</name>
<gene>
    <name evidence="1" type="ORF">GCM10007977_025850</name>
</gene>
<dbReference type="AlphaFoldDB" id="A0A917TI23"/>
<accession>A0A917TI23</accession>
<keyword evidence="2" id="KW-1185">Reference proteome</keyword>